<dbReference type="Proteomes" id="UP001054925">
    <property type="component" value="Unassembled WGS sequence"/>
</dbReference>
<comment type="caution">
    <text evidence="1">The sequence shown here is derived from an EMBL/GenBank/DDBJ whole genome shotgun (WGS) entry which is preliminary data.</text>
</comment>
<name>A0AAV5G298_CORAM</name>
<evidence type="ECO:0000313" key="2">
    <source>
        <dbReference type="Proteomes" id="UP001054925"/>
    </source>
</evidence>
<organism evidence="1 2">
    <name type="scientific">Corynebacterium ammoniagenes</name>
    <name type="common">Brevibacterium ammoniagenes</name>
    <dbReference type="NCBI Taxonomy" id="1697"/>
    <lineage>
        <taxon>Bacteria</taxon>
        <taxon>Bacillati</taxon>
        <taxon>Actinomycetota</taxon>
        <taxon>Actinomycetes</taxon>
        <taxon>Mycobacteriales</taxon>
        <taxon>Corynebacteriaceae</taxon>
        <taxon>Corynebacterium</taxon>
    </lineage>
</organism>
<protein>
    <recommendedName>
        <fullName evidence="3">3-methyladenine DNA glycosylase</fullName>
    </recommendedName>
</protein>
<gene>
    <name evidence="1" type="ORF">CAT723_09130</name>
</gene>
<sequence>MSVLPRSEWQTRMAAHEHRADELLATYRYRHEKHPVFDFLFNYYPVRPKHLRQWHPGVGTLLADASDAPHPTWRDYVTADGDVGLDLAAFWSRRGDAMDHIHRLLVNSEANPSRFECFGLHEWAMLYQSTETRHDLPLRLGQEGTDEVVETHRIRCTHYDAFRFFTPPARSLNLTVLERTDQVNVEQAGCVHATMDLYKWAWKMGPLVPGELFLDTLELAVDARILDMEASPYDCRELGFSVVAIETPEGKAEYVRRQRDLADRAKPMRSRLVALIEDAKRANLKPGNTVA</sequence>
<dbReference type="AlphaFoldDB" id="A0AAV5G298"/>
<evidence type="ECO:0008006" key="3">
    <source>
        <dbReference type="Google" id="ProtNLM"/>
    </source>
</evidence>
<dbReference type="RefSeq" id="WP_236163711.1">
    <property type="nucleotide sequence ID" value="NZ_BQKK01000001.1"/>
</dbReference>
<evidence type="ECO:0000313" key="1">
    <source>
        <dbReference type="EMBL" id="GJN42434.1"/>
    </source>
</evidence>
<proteinExistence type="predicted"/>
<dbReference type="EMBL" id="BQKK01000001">
    <property type="protein sequence ID" value="GJN42434.1"/>
    <property type="molecule type" value="Genomic_DNA"/>
</dbReference>
<reference evidence="1" key="1">
    <citation type="submission" date="2021-12" db="EMBL/GenBank/DDBJ databases">
        <title>Draft genome sequence of Corynebacterium ammoniagenes strain T-723.</title>
        <authorList>
            <person name="Matsuzawa M."/>
            <person name="Hiratani M."/>
            <person name="Abe I."/>
            <person name="Tsuji Y."/>
            <person name="Nakamura J."/>
        </authorList>
    </citation>
    <scope>NUCLEOTIDE SEQUENCE</scope>
    <source>
        <strain evidence="1">T-723</strain>
    </source>
</reference>
<accession>A0AAV5G298</accession>